<proteinExistence type="predicted"/>
<evidence type="ECO:0000259" key="6">
    <source>
        <dbReference type="PROSITE" id="PS51272"/>
    </source>
</evidence>
<dbReference type="PROSITE" id="PS51781">
    <property type="entry name" value="SH3B"/>
    <property type="match status" value="2"/>
</dbReference>
<keyword evidence="2" id="KW-0378">Hydrolase</keyword>
<keyword evidence="4" id="KW-1133">Transmembrane helix</keyword>
<feature type="domain" description="SLH" evidence="6">
    <location>
        <begin position="109"/>
        <end position="169"/>
    </location>
</feature>
<dbReference type="PROSITE" id="PS50002">
    <property type="entry name" value="SH3"/>
    <property type="match status" value="1"/>
</dbReference>
<dbReference type="InterPro" id="IPR003646">
    <property type="entry name" value="SH3-like_bac-type"/>
</dbReference>
<dbReference type="AlphaFoldDB" id="A0A540V3Z5"/>
<dbReference type="Pfam" id="PF00395">
    <property type="entry name" value="SLH"/>
    <property type="match status" value="3"/>
</dbReference>
<dbReference type="SUPFAM" id="SSF53187">
    <property type="entry name" value="Zn-dependent exopeptidases"/>
    <property type="match status" value="1"/>
</dbReference>
<dbReference type="PROSITE" id="PS51272">
    <property type="entry name" value="SLH"/>
    <property type="match status" value="3"/>
</dbReference>
<dbReference type="RefSeq" id="WP_141601792.1">
    <property type="nucleotide sequence ID" value="NZ_VIGD01000005.1"/>
</dbReference>
<sequence length="643" mass="70338">MKLCFLFPRKEGNPLFKKKPFFILFAVVFCFSYVLNVHSASAKATFVDVPATHEAYEEIQYLVGLGAIKGYEEKGGRYYKPNNPVTRGQAAKIVVVSKGLSPLKVSKSSFKDVKVGTELSGYVERAVSAGYFEAYNSKGEFAPNVNLTRQEMAKILSNAFQLDVNKYANLSVPFTDITKSHPYYKYIAAIYYNGITQGSPSGNSRVFKPGTSVTRGQFALFIARAKESRFRLPLPVQGVQAPNEKDAIGWVKSTVDGLNVRTSKDTSSNANRIGQINKGTILPLFEIHTGWYKVMYKGQFAYISSSYSQIVDDTGQPLGSVQKKVIATKAVNVYKTANTSSKVIGTYNANDQIPVYKTVGNWYLTEKGGVPGYVQISATKEQTTSTPPATAKTIGRVTTNGLNLREQASASSKSLGTLNKGDIVTVHSISGFWANVTTSNGKKGYVHKSYLKLLNQAGSPVKDRIIVIDAGHGGKDPGASSNGAVEKEITLKVANVVKNKLQADGAKVIMTRTGDTYPTLEDRVQIALNNYAEIFVSIHVNSATTTSASGTETYYSIEGNVNVEEDQLLAKCINSQIVKNANMKDRGIKQADFYVIRSMILPSVLVELGFITNSEDRSKLTSSQYINIFGDSIYKGIVEYYQK</sequence>
<evidence type="ECO:0000259" key="7">
    <source>
        <dbReference type="PROSITE" id="PS51781"/>
    </source>
</evidence>
<dbReference type="GO" id="GO:0009253">
    <property type="term" value="P:peptidoglycan catabolic process"/>
    <property type="evidence" value="ECO:0007669"/>
    <property type="project" value="InterPro"/>
</dbReference>
<evidence type="ECO:0000313" key="8">
    <source>
        <dbReference type="EMBL" id="TQE91477.1"/>
    </source>
</evidence>
<keyword evidence="1" id="KW-0728">SH3 domain</keyword>
<dbReference type="GO" id="GO:0030288">
    <property type="term" value="C:outer membrane-bounded periplasmic space"/>
    <property type="evidence" value="ECO:0007669"/>
    <property type="project" value="TreeGrafter"/>
</dbReference>
<evidence type="ECO:0000256" key="3">
    <source>
        <dbReference type="ARBA" id="ARBA00023316"/>
    </source>
</evidence>
<protein>
    <submittedName>
        <fullName evidence="8">SH3 domain-containing protein</fullName>
    </submittedName>
</protein>
<evidence type="ECO:0000256" key="2">
    <source>
        <dbReference type="ARBA" id="ARBA00022801"/>
    </source>
</evidence>
<feature type="domain" description="SH3b" evidence="7">
    <location>
        <begin position="248"/>
        <end position="312"/>
    </location>
</feature>
<dbReference type="PANTHER" id="PTHR30404">
    <property type="entry name" value="N-ACETYLMURAMOYL-L-ALANINE AMIDASE"/>
    <property type="match status" value="1"/>
</dbReference>
<dbReference type="Gene3D" id="3.40.630.40">
    <property type="entry name" value="Zn-dependent exopeptidases"/>
    <property type="match status" value="1"/>
</dbReference>
<evidence type="ECO:0000256" key="1">
    <source>
        <dbReference type="ARBA" id="ARBA00022443"/>
    </source>
</evidence>
<dbReference type="InterPro" id="IPR001119">
    <property type="entry name" value="SLH_dom"/>
</dbReference>
<dbReference type="Proteomes" id="UP000315753">
    <property type="component" value="Unassembled WGS sequence"/>
</dbReference>
<dbReference type="PANTHER" id="PTHR30404:SF0">
    <property type="entry name" value="N-ACETYLMURAMOYL-L-ALANINE AMIDASE AMIC"/>
    <property type="match status" value="1"/>
</dbReference>
<evidence type="ECO:0000259" key="5">
    <source>
        <dbReference type="PROSITE" id="PS50002"/>
    </source>
</evidence>
<feature type="domain" description="SLH" evidence="6">
    <location>
        <begin position="170"/>
        <end position="236"/>
    </location>
</feature>
<comment type="caution">
    <text evidence="8">The sequence shown here is derived from an EMBL/GenBank/DDBJ whole genome shotgun (WGS) entry which is preliminary data.</text>
</comment>
<dbReference type="InterPro" id="IPR001452">
    <property type="entry name" value="SH3_domain"/>
</dbReference>
<keyword evidence="4" id="KW-0812">Transmembrane</keyword>
<dbReference type="EMBL" id="VIGD01000005">
    <property type="protein sequence ID" value="TQE91477.1"/>
    <property type="molecule type" value="Genomic_DNA"/>
</dbReference>
<dbReference type="Gene3D" id="2.30.30.40">
    <property type="entry name" value="SH3 Domains"/>
    <property type="match status" value="3"/>
</dbReference>
<evidence type="ECO:0000313" key="9">
    <source>
        <dbReference type="Proteomes" id="UP000315753"/>
    </source>
</evidence>
<keyword evidence="3" id="KW-0961">Cell wall biogenesis/degradation</keyword>
<dbReference type="Pfam" id="PF01520">
    <property type="entry name" value="Amidase_3"/>
    <property type="match status" value="1"/>
</dbReference>
<name>A0A540V3Z5_9BACL</name>
<accession>A0A540V3Z5</accession>
<evidence type="ECO:0000256" key="4">
    <source>
        <dbReference type="SAM" id="Phobius"/>
    </source>
</evidence>
<feature type="domain" description="SH3b" evidence="7">
    <location>
        <begin position="392"/>
        <end position="455"/>
    </location>
</feature>
<feature type="transmembrane region" description="Helical" evidence="4">
    <location>
        <begin position="21"/>
        <end position="40"/>
    </location>
</feature>
<dbReference type="GO" id="GO:0008745">
    <property type="term" value="F:N-acetylmuramoyl-L-alanine amidase activity"/>
    <property type="evidence" value="ECO:0007669"/>
    <property type="project" value="InterPro"/>
</dbReference>
<gene>
    <name evidence="8" type="ORF">FKZ59_05565</name>
</gene>
<feature type="domain" description="SH3" evidence="5">
    <location>
        <begin position="386"/>
        <end position="456"/>
    </location>
</feature>
<organism evidence="8 9">
    <name type="scientific">Ureibacillus terrenus</name>
    <dbReference type="NCBI Taxonomy" id="118246"/>
    <lineage>
        <taxon>Bacteria</taxon>
        <taxon>Bacillati</taxon>
        <taxon>Bacillota</taxon>
        <taxon>Bacilli</taxon>
        <taxon>Bacillales</taxon>
        <taxon>Caryophanaceae</taxon>
        <taxon>Ureibacillus</taxon>
    </lineage>
</organism>
<dbReference type="SUPFAM" id="SSF50044">
    <property type="entry name" value="SH3-domain"/>
    <property type="match status" value="1"/>
</dbReference>
<keyword evidence="9" id="KW-1185">Reference proteome</keyword>
<dbReference type="Pfam" id="PF08239">
    <property type="entry name" value="SH3_3"/>
    <property type="match status" value="3"/>
</dbReference>
<feature type="domain" description="SLH" evidence="6">
    <location>
        <begin position="42"/>
        <end position="108"/>
    </location>
</feature>
<dbReference type="SMART" id="SM00287">
    <property type="entry name" value="SH3b"/>
    <property type="match status" value="3"/>
</dbReference>
<dbReference type="SMART" id="SM00646">
    <property type="entry name" value="Ami_3"/>
    <property type="match status" value="1"/>
</dbReference>
<reference evidence="8 9" key="1">
    <citation type="submission" date="2019-06" db="EMBL/GenBank/DDBJ databases">
        <title>Genome sequence of Ureibacillus terrenus.</title>
        <authorList>
            <person name="Maclea K.S."/>
            <person name="Simoes M."/>
        </authorList>
    </citation>
    <scope>NUCLEOTIDE SEQUENCE [LARGE SCALE GENOMIC DNA]</scope>
    <source>
        <strain evidence="8 9">ATCC BAA-384</strain>
    </source>
</reference>
<dbReference type="OrthoDB" id="9806267at2"/>
<dbReference type="CDD" id="cd02696">
    <property type="entry name" value="MurNAc-LAA"/>
    <property type="match status" value="1"/>
</dbReference>
<dbReference type="InterPro" id="IPR002508">
    <property type="entry name" value="MurNAc-LAA_cat"/>
</dbReference>
<dbReference type="InterPro" id="IPR050695">
    <property type="entry name" value="N-acetylmuramoyl_amidase_3"/>
</dbReference>
<dbReference type="InterPro" id="IPR036028">
    <property type="entry name" value="SH3-like_dom_sf"/>
</dbReference>
<dbReference type="GO" id="GO:0071555">
    <property type="term" value="P:cell wall organization"/>
    <property type="evidence" value="ECO:0007669"/>
    <property type="project" value="UniProtKB-KW"/>
</dbReference>
<keyword evidence="4" id="KW-0472">Membrane</keyword>